<proteinExistence type="predicted"/>
<feature type="domain" description="C3H1-type" evidence="3">
    <location>
        <begin position="124"/>
        <end position="146"/>
    </location>
</feature>
<feature type="zinc finger region" description="C3H1-type" evidence="1">
    <location>
        <begin position="124"/>
        <end position="146"/>
    </location>
</feature>
<evidence type="ECO:0000313" key="5">
    <source>
        <dbReference type="Proteomes" id="UP000007800"/>
    </source>
</evidence>
<dbReference type="GeneID" id="9087112"/>
<evidence type="ECO:0000259" key="3">
    <source>
        <dbReference type="PROSITE" id="PS50103"/>
    </source>
</evidence>
<evidence type="ECO:0000256" key="1">
    <source>
        <dbReference type="PROSITE-ProRule" id="PRU00723"/>
    </source>
</evidence>
<feature type="region of interest" description="Disordered" evidence="2">
    <location>
        <begin position="65"/>
        <end position="112"/>
    </location>
</feature>
<dbReference type="SUPFAM" id="SSF56672">
    <property type="entry name" value="DNA/RNA polymerases"/>
    <property type="match status" value="1"/>
</dbReference>
<dbReference type="Proteomes" id="UP000007800">
    <property type="component" value="Unassembled WGS sequence"/>
</dbReference>
<keyword evidence="1" id="KW-0479">Metal-binding</keyword>
<dbReference type="GO" id="GO:0008270">
    <property type="term" value="F:zinc ion binding"/>
    <property type="evidence" value="ECO:0007669"/>
    <property type="project" value="UniProtKB-KW"/>
</dbReference>
<sequence>MVSRRRDSLLKYEADSVGYSVTDAQLLRVYRRSLYPRLRTLASTIYAGCDTVDDLANRLHRHLRQNPDFNKNSKSHGTASRPSGALSTDSNPVKSADNAGPSRAPTRGPPLSQPLRDFCLTNNVCMYYVANGICRRPDCPYKHEKPPQSDTSTTSSSQVVKSCTTLSSSPIPAHCTLRCPAFGALRLEVDTGCTRSVITHTAALHLQRHLPSSTLTLVDPVAFDTASHEGGLISHCLLHTTLTVYDSSGNPHHVAWSPYVTHSLLAGSSDGLLGRDVIGFGPDCTLVVPTSTGPVPASILLCTLGDTVTPVSTSPTSLQAVPQAYKPPPLDFVDPEALRDMLSVDPTFHPLPVDWSLETVVFQTRWLRLSLVRTTAGTSFFYVDISQQAHSFAQTLQPPACRKVHYKWVKCPADGRADCEAKLQAFVDTGQLRPIPDSEASKYTTNFYGVHGRKRWRPVLPLIATNAYLRALMKADPIPNQQHKLRTCLSRLRLATTVTIHDVSDAFMRFRVSPALGSFFQVYWRKRWFQFTRMIYGSSIAPSCLEGGMSHVEHGLVPTPDTFPPPPVLTDDGNIDLVLDQLLDVAEPEPDQCSFMDDILDFRADTTSADILPNKYDEYDLPLKSQALTEASAGKIGLIYALPASLS</sequence>
<dbReference type="OMA" id="KIANEHY"/>
<reference evidence="4 5" key="1">
    <citation type="submission" date="2008-07" db="EMBL/GenBank/DDBJ databases">
        <authorList>
            <person name="El-Sayed N."/>
            <person name="Caler E."/>
            <person name="Inman J."/>
            <person name="Amedeo P."/>
            <person name="Hass B."/>
            <person name="Wortman J."/>
        </authorList>
    </citation>
    <scope>NUCLEOTIDE SEQUENCE [LARGE SCALE GENOMIC DNA]</scope>
    <source>
        <strain evidence="5">ATCC 50983 / TXsc</strain>
    </source>
</reference>
<dbReference type="RefSeq" id="XP_002777915.1">
    <property type="nucleotide sequence ID" value="XM_002777869.1"/>
</dbReference>
<dbReference type="InterPro" id="IPR043502">
    <property type="entry name" value="DNA/RNA_pol_sf"/>
</dbReference>
<organism evidence="5">
    <name type="scientific">Perkinsus marinus (strain ATCC 50983 / TXsc)</name>
    <dbReference type="NCBI Taxonomy" id="423536"/>
    <lineage>
        <taxon>Eukaryota</taxon>
        <taxon>Sar</taxon>
        <taxon>Alveolata</taxon>
        <taxon>Perkinsozoa</taxon>
        <taxon>Perkinsea</taxon>
        <taxon>Perkinsida</taxon>
        <taxon>Perkinsidae</taxon>
        <taxon>Perkinsus</taxon>
    </lineage>
</organism>
<dbReference type="PROSITE" id="PS50103">
    <property type="entry name" value="ZF_C3H1"/>
    <property type="match status" value="1"/>
</dbReference>
<keyword evidence="1" id="KW-0863">Zinc-finger</keyword>
<keyword evidence="5" id="KW-1185">Reference proteome</keyword>
<feature type="compositionally biased region" description="Polar residues" evidence="2">
    <location>
        <begin position="67"/>
        <end position="93"/>
    </location>
</feature>
<dbReference type="OrthoDB" id="10483011at2759"/>
<dbReference type="InParanoid" id="C5L0Q8"/>
<dbReference type="EMBL" id="GG678123">
    <property type="protein sequence ID" value="EER09710.1"/>
    <property type="molecule type" value="Genomic_DNA"/>
</dbReference>
<dbReference type="AlphaFoldDB" id="C5L0Q8"/>
<gene>
    <name evidence="4" type="ORF">Pmar_PMAR022147</name>
</gene>
<keyword evidence="1" id="KW-0862">Zinc</keyword>
<dbReference type="InterPro" id="IPR000571">
    <property type="entry name" value="Znf_CCCH"/>
</dbReference>
<accession>C5L0Q8</accession>
<protein>
    <recommendedName>
        <fullName evidence="3">C3H1-type domain-containing protein</fullName>
    </recommendedName>
</protein>
<evidence type="ECO:0000256" key="2">
    <source>
        <dbReference type="SAM" id="MobiDB-lite"/>
    </source>
</evidence>
<evidence type="ECO:0000313" key="4">
    <source>
        <dbReference type="EMBL" id="EER09710.1"/>
    </source>
</evidence>
<name>C5L0Q8_PERM5</name>